<accession>A0A7W6RII6</accession>
<comment type="caution">
    <text evidence="2">The sequence shown here is derived from an EMBL/GenBank/DDBJ whole genome shotgun (WGS) entry which is preliminary data.</text>
</comment>
<dbReference type="InterPro" id="IPR009506">
    <property type="entry name" value="YjiS-like"/>
</dbReference>
<sequence>MTSATKRPLRTVEWMLLKVLRAVIGTFGGRGEPPAISCALSALNDHLLKDIGVSRLEIDFGHLARADRCCLASSLKTDTRSA</sequence>
<dbReference type="RefSeq" id="WP_376773719.1">
    <property type="nucleotide sequence ID" value="NZ_JACIGM010000002.1"/>
</dbReference>
<proteinExistence type="predicted"/>
<dbReference type="Proteomes" id="UP000533641">
    <property type="component" value="Unassembled WGS sequence"/>
</dbReference>
<name>A0A7W6RII6_9HYPH</name>
<evidence type="ECO:0000259" key="1">
    <source>
        <dbReference type="Pfam" id="PF06568"/>
    </source>
</evidence>
<organism evidence="2 3">
    <name type="scientific">Rhizobium mongolense</name>
    <dbReference type="NCBI Taxonomy" id="57676"/>
    <lineage>
        <taxon>Bacteria</taxon>
        <taxon>Pseudomonadati</taxon>
        <taxon>Pseudomonadota</taxon>
        <taxon>Alphaproteobacteria</taxon>
        <taxon>Hyphomicrobiales</taxon>
        <taxon>Rhizobiaceae</taxon>
        <taxon>Rhizobium/Agrobacterium group</taxon>
        <taxon>Rhizobium</taxon>
    </lineage>
</organism>
<feature type="domain" description="YjiS-like" evidence="1">
    <location>
        <begin position="39"/>
        <end position="58"/>
    </location>
</feature>
<dbReference type="AlphaFoldDB" id="A0A7W6RII6"/>
<reference evidence="2 3" key="1">
    <citation type="submission" date="2020-08" db="EMBL/GenBank/DDBJ databases">
        <title>Genomic Encyclopedia of Type Strains, Phase IV (KMG-V): Genome sequencing to study the core and pangenomes of soil and plant-associated prokaryotes.</title>
        <authorList>
            <person name="Whitman W."/>
        </authorList>
    </citation>
    <scope>NUCLEOTIDE SEQUENCE [LARGE SCALE GENOMIC DNA]</scope>
    <source>
        <strain evidence="2 3">SEMIA 402</strain>
    </source>
</reference>
<dbReference type="EMBL" id="JACIGM010000002">
    <property type="protein sequence ID" value="MBB4273039.1"/>
    <property type="molecule type" value="Genomic_DNA"/>
</dbReference>
<dbReference type="Pfam" id="PF06568">
    <property type="entry name" value="YjiS-like"/>
    <property type="match status" value="1"/>
</dbReference>
<evidence type="ECO:0000313" key="2">
    <source>
        <dbReference type="EMBL" id="MBB4273039.1"/>
    </source>
</evidence>
<evidence type="ECO:0000313" key="3">
    <source>
        <dbReference type="Proteomes" id="UP000533641"/>
    </source>
</evidence>
<gene>
    <name evidence="2" type="ORF">GGE12_000793</name>
</gene>
<protein>
    <recommendedName>
        <fullName evidence="1">YjiS-like domain-containing protein</fullName>
    </recommendedName>
</protein>